<accession>A0ACB5UB61</accession>
<proteinExistence type="predicted"/>
<dbReference type="EMBL" id="BSXS01016277">
    <property type="protein sequence ID" value="GMF07524.1"/>
    <property type="molecule type" value="Genomic_DNA"/>
</dbReference>
<organism evidence="1 2">
    <name type="scientific">Ambrosiozyma monospora</name>
    <name type="common">Yeast</name>
    <name type="synonym">Endomycopsis monosporus</name>
    <dbReference type="NCBI Taxonomy" id="43982"/>
    <lineage>
        <taxon>Eukaryota</taxon>
        <taxon>Fungi</taxon>
        <taxon>Dikarya</taxon>
        <taxon>Ascomycota</taxon>
        <taxon>Saccharomycotina</taxon>
        <taxon>Pichiomycetes</taxon>
        <taxon>Pichiales</taxon>
        <taxon>Pichiaceae</taxon>
        <taxon>Ambrosiozyma</taxon>
    </lineage>
</organism>
<gene>
    <name evidence="1" type="ORF">Amon02_001294100</name>
</gene>
<protein>
    <submittedName>
        <fullName evidence="1">Unnamed protein product</fullName>
    </submittedName>
</protein>
<comment type="caution">
    <text evidence="1">The sequence shown here is derived from an EMBL/GenBank/DDBJ whole genome shotgun (WGS) entry which is preliminary data.</text>
</comment>
<evidence type="ECO:0000313" key="2">
    <source>
        <dbReference type="Proteomes" id="UP001165064"/>
    </source>
</evidence>
<keyword evidence="2" id="KW-1185">Reference proteome</keyword>
<name>A0ACB5UB61_AMBMO</name>
<reference evidence="1" key="1">
    <citation type="submission" date="2023-04" db="EMBL/GenBank/DDBJ databases">
        <title>Ambrosiozyma monospora NBRC 10751.</title>
        <authorList>
            <person name="Ichikawa N."/>
            <person name="Sato H."/>
            <person name="Tonouchi N."/>
        </authorList>
    </citation>
    <scope>NUCLEOTIDE SEQUENCE</scope>
    <source>
        <strain evidence="1">NBRC 10751</strain>
    </source>
</reference>
<evidence type="ECO:0000313" key="1">
    <source>
        <dbReference type="EMBL" id="GMF07524.1"/>
    </source>
</evidence>
<dbReference type="Proteomes" id="UP001165064">
    <property type="component" value="Unassembled WGS sequence"/>
</dbReference>
<sequence length="93" mass="10134">MFAGISKTTIPTLNKPVPVLMISLVNFKSLANDDVSALPMFPLSMFNMKNAKNSNGITVKSAFKKARLSSFLLQSFTTVSLSPESASRTKTFE</sequence>